<dbReference type="Pfam" id="PF04028">
    <property type="entry name" value="DUF374"/>
    <property type="match status" value="1"/>
</dbReference>
<proteinExistence type="predicted"/>
<dbReference type="OrthoDB" id="9810508at2"/>
<feature type="domain" description="DUF374" evidence="1">
    <location>
        <begin position="77"/>
        <end position="149"/>
    </location>
</feature>
<dbReference type="CDD" id="cd07983">
    <property type="entry name" value="LPLAT_DUF374-like"/>
    <property type="match status" value="1"/>
</dbReference>
<dbReference type="RefSeq" id="WP_111397703.1">
    <property type="nucleotide sequence ID" value="NZ_QKYU01000007.1"/>
</dbReference>
<keyword evidence="3" id="KW-1185">Reference proteome</keyword>
<dbReference type="AlphaFoldDB" id="A0A2W7IP21"/>
<dbReference type="Proteomes" id="UP000249688">
    <property type="component" value="Unassembled WGS sequence"/>
</dbReference>
<accession>A0A2W7IP21</accession>
<dbReference type="InterPro" id="IPR007172">
    <property type="entry name" value="DUF374"/>
</dbReference>
<evidence type="ECO:0000313" key="3">
    <source>
        <dbReference type="Proteomes" id="UP000249688"/>
    </source>
</evidence>
<gene>
    <name evidence="2" type="ORF">C8P66_107156</name>
</gene>
<protein>
    <recommendedName>
        <fullName evidence="1">DUF374 domain-containing protein</fullName>
    </recommendedName>
</protein>
<evidence type="ECO:0000313" key="2">
    <source>
        <dbReference type="EMBL" id="PZW47118.1"/>
    </source>
</evidence>
<comment type="caution">
    <text evidence="2">The sequence shown here is derived from an EMBL/GenBank/DDBJ whole genome shotgun (WGS) entry which is preliminary data.</text>
</comment>
<reference evidence="2 3" key="1">
    <citation type="submission" date="2018-06" db="EMBL/GenBank/DDBJ databases">
        <title>Genomic Encyclopedia of Archaeal and Bacterial Type Strains, Phase II (KMG-II): from individual species to whole genera.</title>
        <authorList>
            <person name="Goeker M."/>
        </authorList>
    </citation>
    <scope>NUCLEOTIDE SEQUENCE [LARGE SCALE GENOMIC DNA]</scope>
    <source>
        <strain evidence="2 3">DSM 24525</strain>
    </source>
</reference>
<name>A0A2W7IP21_9PROT</name>
<organism evidence="2 3">
    <name type="scientific">Humitalea rosea</name>
    <dbReference type="NCBI Taxonomy" id="990373"/>
    <lineage>
        <taxon>Bacteria</taxon>
        <taxon>Pseudomonadati</taxon>
        <taxon>Pseudomonadota</taxon>
        <taxon>Alphaproteobacteria</taxon>
        <taxon>Acetobacterales</taxon>
        <taxon>Roseomonadaceae</taxon>
        <taxon>Humitalea</taxon>
    </lineage>
</organism>
<sequence length="235" mass="25156">MLKRLLRHPVVAATGARLIGAYLALVYRTTRWTLLGAEHVLDFPREARPVIAAFWHERLALMPRLWTTARDQVPAGRSWPFHVMVSRSRDGRFIADVVRRFGLVPVHGSTTRAGSGRDRGGAAGMREALRLLRQGGALVITPDGPRGPRRVAALGVAQLAAVAGVPVLPCAAATSHARTLGSWDRMVLPLPWGRGVLVCGAPIAVPRDGAEAMLPAIEAALTAACDAADAWVKRA</sequence>
<evidence type="ECO:0000259" key="1">
    <source>
        <dbReference type="Pfam" id="PF04028"/>
    </source>
</evidence>
<dbReference type="EMBL" id="QKYU01000007">
    <property type="protein sequence ID" value="PZW47118.1"/>
    <property type="molecule type" value="Genomic_DNA"/>
</dbReference>